<keyword evidence="3" id="KW-1185">Reference proteome</keyword>
<organism evidence="2 3">
    <name type="scientific">Friedmanniomyces endolithicus</name>
    <dbReference type="NCBI Taxonomy" id="329885"/>
    <lineage>
        <taxon>Eukaryota</taxon>
        <taxon>Fungi</taxon>
        <taxon>Dikarya</taxon>
        <taxon>Ascomycota</taxon>
        <taxon>Pezizomycotina</taxon>
        <taxon>Dothideomycetes</taxon>
        <taxon>Dothideomycetidae</taxon>
        <taxon>Mycosphaerellales</taxon>
        <taxon>Teratosphaeriaceae</taxon>
        <taxon>Friedmanniomyces</taxon>
    </lineage>
</organism>
<feature type="compositionally biased region" description="Basic residues" evidence="1">
    <location>
        <begin position="69"/>
        <end position="90"/>
    </location>
</feature>
<dbReference type="AlphaFoldDB" id="A0AAN6GYR7"/>
<reference evidence="2" key="1">
    <citation type="submission" date="2023-06" db="EMBL/GenBank/DDBJ databases">
        <title>Black Yeasts Isolated from many extreme environments.</title>
        <authorList>
            <person name="Coleine C."/>
            <person name="Stajich J.E."/>
            <person name="Selbmann L."/>
        </authorList>
    </citation>
    <scope>NUCLEOTIDE SEQUENCE</scope>
    <source>
        <strain evidence="2">CCFEE 5200</strain>
    </source>
</reference>
<evidence type="ECO:0000313" key="2">
    <source>
        <dbReference type="EMBL" id="KAK0949721.1"/>
    </source>
</evidence>
<dbReference type="EMBL" id="JAUJLE010001028">
    <property type="protein sequence ID" value="KAK0949721.1"/>
    <property type="molecule type" value="Genomic_DNA"/>
</dbReference>
<feature type="compositionally biased region" description="Basic and acidic residues" evidence="1">
    <location>
        <begin position="59"/>
        <end position="68"/>
    </location>
</feature>
<proteinExistence type="predicted"/>
<dbReference type="Proteomes" id="UP001175353">
    <property type="component" value="Unassembled WGS sequence"/>
</dbReference>
<evidence type="ECO:0000313" key="3">
    <source>
        <dbReference type="Proteomes" id="UP001175353"/>
    </source>
</evidence>
<sequence>MYQRNVALPDMVETIRRVLVRLGLRVIYREYRVREQGQARSYVRTIEKKKEKKKQKEKVKREEKEKNEKKGKKKKGKKKERGKKGRGRGSRSKEASNRKLHSVSPSQT</sequence>
<feature type="region of interest" description="Disordered" evidence="1">
    <location>
        <begin position="38"/>
        <end position="108"/>
    </location>
</feature>
<name>A0AAN6GYR7_9PEZI</name>
<comment type="caution">
    <text evidence="2">The sequence shown here is derived from an EMBL/GenBank/DDBJ whole genome shotgun (WGS) entry which is preliminary data.</text>
</comment>
<gene>
    <name evidence="2" type="ORF">LTR91_026217</name>
</gene>
<protein>
    <submittedName>
        <fullName evidence="2">Uncharacterized protein</fullName>
    </submittedName>
</protein>
<evidence type="ECO:0000256" key="1">
    <source>
        <dbReference type="SAM" id="MobiDB-lite"/>
    </source>
</evidence>
<accession>A0AAN6GYR7</accession>